<comment type="similarity">
    <text evidence="2">Belongs to the mitochondrion-specific ribosomal protein mL41 family.</text>
</comment>
<gene>
    <name evidence="7" type="ORF">MKZ38_001714</name>
</gene>
<dbReference type="Pfam" id="PF09809">
    <property type="entry name" value="MRP-L27"/>
    <property type="match status" value="1"/>
</dbReference>
<evidence type="ECO:0000256" key="3">
    <source>
        <dbReference type="ARBA" id="ARBA00022946"/>
    </source>
</evidence>
<evidence type="ECO:0000313" key="7">
    <source>
        <dbReference type="EMBL" id="KAJ2901529.1"/>
    </source>
</evidence>
<keyword evidence="8" id="KW-1185">Reference proteome</keyword>
<evidence type="ECO:0000256" key="1">
    <source>
        <dbReference type="ARBA" id="ARBA00004173"/>
    </source>
</evidence>
<organism evidence="7 8">
    <name type="scientific">Zalerion maritima</name>
    <dbReference type="NCBI Taxonomy" id="339359"/>
    <lineage>
        <taxon>Eukaryota</taxon>
        <taxon>Fungi</taxon>
        <taxon>Dikarya</taxon>
        <taxon>Ascomycota</taxon>
        <taxon>Pezizomycotina</taxon>
        <taxon>Sordariomycetes</taxon>
        <taxon>Lulworthiomycetidae</taxon>
        <taxon>Lulworthiales</taxon>
        <taxon>Lulworthiaceae</taxon>
        <taxon>Zalerion</taxon>
    </lineage>
</organism>
<evidence type="ECO:0000256" key="2">
    <source>
        <dbReference type="ARBA" id="ARBA00010152"/>
    </source>
</evidence>
<evidence type="ECO:0000313" key="8">
    <source>
        <dbReference type="Proteomes" id="UP001201980"/>
    </source>
</evidence>
<keyword evidence="5" id="KW-0496">Mitochondrion</keyword>
<comment type="subcellular location">
    <subcellularLocation>
        <location evidence="1">Mitochondrion</location>
    </subcellularLocation>
</comment>
<sequence length="106" mass="12368">MRPTAALLGRPYRKLRLTTKDINKGFYKGNRTGSMGTHTKWGGYKIDYDKVRTYVVPENLNEFTLTPFVSQKIRPKWGDYSEATDKMGPRSPALYLKRWKEENGYD</sequence>
<accession>A0AAD5RQV7</accession>
<reference evidence="7" key="1">
    <citation type="submission" date="2022-07" db="EMBL/GenBank/DDBJ databases">
        <title>Draft genome sequence of Zalerion maritima ATCC 34329, a (micro)plastics degrading marine fungus.</title>
        <authorList>
            <person name="Paco A."/>
            <person name="Goncalves M.F.M."/>
            <person name="Rocha-Santos T.A.P."/>
            <person name="Alves A."/>
        </authorList>
    </citation>
    <scope>NUCLEOTIDE SEQUENCE</scope>
    <source>
        <strain evidence="7">ATCC 34329</strain>
    </source>
</reference>
<name>A0AAD5RQV7_9PEZI</name>
<protein>
    <submittedName>
        <fullName evidence="7">Uncharacterized protein</fullName>
    </submittedName>
</protein>
<comment type="caution">
    <text evidence="7">The sequence shown here is derived from an EMBL/GenBank/DDBJ whole genome shotgun (WGS) entry which is preliminary data.</text>
</comment>
<keyword evidence="4" id="KW-0689">Ribosomal protein</keyword>
<proteinExistence type="inferred from homology"/>
<keyword evidence="6" id="KW-0687">Ribonucleoprotein</keyword>
<dbReference type="GO" id="GO:0005762">
    <property type="term" value="C:mitochondrial large ribosomal subunit"/>
    <property type="evidence" value="ECO:0007669"/>
    <property type="project" value="InterPro"/>
</dbReference>
<dbReference type="PANTHER" id="PTHR21338:SF0">
    <property type="entry name" value="LARGE RIBOSOMAL SUBUNIT PROTEIN ML41"/>
    <property type="match status" value="1"/>
</dbReference>
<dbReference type="GO" id="GO:0003735">
    <property type="term" value="F:structural constituent of ribosome"/>
    <property type="evidence" value="ECO:0007669"/>
    <property type="project" value="InterPro"/>
</dbReference>
<dbReference type="AlphaFoldDB" id="A0AAD5RQV7"/>
<dbReference type="EMBL" id="JAKWBI020000148">
    <property type="protein sequence ID" value="KAJ2901529.1"/>
    <property type="molecule type" value="Genomic_DNA"/>
</dbReference>
<keyword evidence="3" id="KW-0809">Transit peptide</keyword>
<evidence type="ECO:0000256" key="4">
    <source>
        <dbReference type="ARBA" id="ARBA00022980"/>
    </source>
</evidence>
<dbReference type="GO" id="GO:0006412">
    <property type="term" value="P:translation"/>
    <property type="evidence" value="ECO:0007669"/>
    <property type="project" value="TreeGrafter"/>
</dbReference>
<evidence type="ECO:0000256" key="5">
    <source>
        <dbReference type="ARBA" id="ARBA00023128"/>
    </source>
</evidence>
<dbReference type="Proteomes" id="UP001201980">
    <property type="component" value="Unassembled WGS sequence"/>
</dbReference>
<dbReference type="PANTHER" id="PTHR21338">
    <property type="entry name" value="MITOCHONDRIAL RIBOSOMAL PROTEIN L41"/>
    <property type="match status" value="1"/>
</dbReference>
<dbReference type="InterPro" id="IPR019189">
    <property type="entry name" value="Ribosomal_mL41"/>
</dbReference>
<evidence type="ECO:0000256" key="6">
    <source>
        <dbReference type="ARBA" id="ARBA00023274"/>
    </source>
</evidence>